<comment type="similarity">
    <text evidence="2">Belongs to the RbfA family.</text>
</comment>
<comment type="subunit">
    <text evidence="2">Monomer. Binds 30S ribosomal subunits, but not 50S ribosomal subunits or 70S ribosomes.</text>
</comment>
<organism evidence="4 5">
    <name type="scientific">Thioalkalivibrio versutus</name>
    <dbReference type="NCBI Taxonomy" id="106634"/>
    <lineage>
        <taxon>Bacteria</taxon>
        <taxon>Pseudomonadati</taxon>
        <taxon>Pseudomonadota</taxon>
        <taxon>Gammaproteobacteria</taxon>
        <taxon>Chromatiales</taxon>
        <taxon>Ectothiorhodospiraceae</taxon>
        <taxon>Thioalkalivibrio</taxon>
    </lineage>
</organism>
<dbReference type="SUPFAM" id="SSF89919">
    <property type="entry name" value="Ribosome-binding factor A, RbfA"/>
    <property type="match status" value="1"/>
</dbReference>
<dbReference type="GO" id="GO:0005829">
    <property type="term" value="C:cytosol"/>
    <property type="evidence" value="ECO:0007669"/>
    <property type="project" value="TreeGrafter"/>
</dbReference>
<sequence length="155" mass="17099">MPGNRDFHRSDRVGEQIQRELAELIRMEVKDPRVGMITLAGVEVSRDLAYARVYFTQLGGAEKGQEAQKGLNSAAGFLRRALGQRMRLRSVPQLRFIYDDTPERGAHLSSLINQALAEDRAHHADDSEAPDGDGAADDGSSDERRDPDEGPERGA</sequence>
<dbReference type="InterPro" id="IPR020053">
    <property type="entry name" value="Ribosome-bd_factorA_CS"/>
</dbReference>
<feature type="compositionally biased region" description="Acidic residues" evidence="3">
    <location>
        <begin position="127"/>
        <end position="140"/>
    </location>
</feature>
<feature type="region of interest" description="Disordered" evidence="3">
    <location>
        <begin position="117"/>
        <end position="155"/>
    </location>
</feature>
<keyword evidence="5" id="KW-1185">Reference proteome</keyword>
<dbReference type="PATRIC" id="fig|106634.4.peg.749"/>
<evidence type="ECO:0000313" key="4">
    <source>
        <dbReference type="EMBL" id="AKJ94522.1"/>
    </source>
</evidence>
<reference evidence="4 5" key="1">
    <citation type="submission" date="2015-04" db="EMBL/GenBank/DDBJ databases">
        <title>Complete Sequence for the Genome of the Thioalkalivibrio versutus D301.</title>
        <authorList>
            <person name="Mu T."/>
            <person name="Zhou J."/>
            <person name="Xu X."/>
        </authorList>
    </citation>
    <scope>NUCLEOTIDE SEQUENCE [LARGE SCALE GENOMIC DNA]</scope>
    <source>
        <strain evidence="4 5">D301</strain>
    </source>
</reference>
<dbReference type="EMBL" id="CP011367">
    <property type="protein sequence ID" value="AKJ94522.1"/>
    <property type="molecule type" value="Genomic_DNA"/>
</dbReference>
<dbReference type="Pfam" id="PF02033">
    <property type="entry name" value="RBFA"/>
    <property type="match status" value="1"/>
</dbReference>
<dbReference type="PANTHER" id="PTHR33515:SF1">
    <property type="entry name" value="RIBOSOME-BINDING FACTOR A, CHLOROPLASTIC-RELATED"/>
    <property type="match status" value="1"/>
</dbReference>
<dbReference type="AlphaFoldDB" id="A0A0G3G4T7"/>
<comment type="function">
    <text evidence="2">One of several proteins that assist in the late maturation steps of the functional core of the 30S ribosomal subunit. Associates with free 30S ribosomal subunits (but not with 30S subunits that are part of 70S ribosomes or polysomes). Required for efficient processing of 16S rRNA. May interact with the 5'-terminal helix region of 16S rRNA.</text>
</comment>
<dbReference type="InterPro" id="IPR023799">
    <property type="entry name" value="RbfA_dom_sf"/>
</dbReference>
<dbReference type="HAMAP" id="MF_00003">
    <property type="entry name" value="RbfA"/>
    <property type="match status" value="1"/>
</dbReference>
<proteinExistence type="inferred from homology"/>
<name>A0A0G3G4T7_9GAMM</name>
<dbReference type="GO" id="GO:0043024">
    <property type="term" value="F:ribosomal small subunit binding"/>
    <property type="evidence" value="ECO:0007669"/>
    <property type="project" value="TreeGrafter"/>
</dbReference>
<dbReference type="InterPro" id="IPR015946">
    <property type="entry name" value="KH_dom-like_a/b"/>
</dbReference>
<dbReference type="Proteomes" id="UP000064201">
    <property type="component" value="Chromosome"/>
</dbReference>
<evidence type="ECO:0000256" key="1">
    <source>
        <dbReference type="ARBA" id="ARBA00022517"/>
    </source>
</evidence>
<dbReference type="PANTHER" id="PTHR33515">
    <property type="entry name" value="RIBOSOME-BINDING FACTOR A, CHLOROPLASTIC-RELATED"/>
    <property type="match status" value="1"/>
</dbReference>
<dbReference type="Gene3D" id="3.30.300.20">
    <property type="match status" value="1"/>
</dbReference>
<dbReference type="KEGG" id="tvr:TVD_03680"/>
<dbReference type="GO" id="GO:0030490">
    <property type="term" value="P:maturation of SSU-rRNA"/>
    <property type="evidence" value="ECO:0007669"/>
    <property type="project" value="UniProtKB-UniRule"/>
</dbReference>
<dbReference type="InterPro" id="IPR000238">
    <property type="entry name" value="RbfA"/>
</dbReference>
<comment type="subcellular location">
    <subcellularLocation>
        <location evidence="2">Cytoplasm</location>
    </subcellularLocation>
</comment>
<keyword evidence="2" id="KW-0963">Cytoplasm</keyword>
<dbReference type="PROSITE" id="PS01319">
    <property type="entry name" value="RBFA"/>
    <property type="match status" value="1"/>
</dbReference>
<evidence type="ECO:0000256" key="3">
    <source>
        <dbReference type="SAM" id="MobiDB-lite"/>
    </source>
</evidence>
<feature type="compositionally biased region" description="Basic and acidic residues" evidence="3">
    <location>
        <begin position="141"/>
        <end position="155"/>
    </location>
</feature>
<dbReference type="RefSeq" id="WP_047250831.1">
    <property type="nucleotide sequence ID" value="NZ_CP011367.1"/>
</dbReference>
<keyword evidence="1 2" id="KW-0690">Ribosome biogenesis</keyword>
<feature type="compositionally biased region" description="Basic and acidic residues" evidence="3">
    <location>
        <begin position="117"/>
        <end position="126"/>
    </location>
</feature>
<evidence type="ECO:0000313" key="5">
    <source>
        <dbReference type="Proteomes" id="UP000064201"/>
    </source>
</evidence>
<gene>
    <name evidence="2" type="primary">rbfA</name>
    <name evidence="4" type="ORF">TVD_03680</name>
</gene>
<dbReference type="STRING" id="106634.TVD_03680"/>
<accession>A0A0G3G4T7</accession>
<evidence type="ECO:0000256" key="2">
    <source>
        <dbReference type="HAMAP-Rule" id="MF_00003"/>
    </source>
</evidence>
<dbReference type="NCBIfam" id="TIGR00082">
    <property type="entry name" value="rbfA"/>
    <property type="match status" value="1"/>
</dbReference>
<protein>
    <recommendedName>
        <fullName evidence="2">Ribosome-binding factor A</fullName>
    </recommendedName>
</protein>
<dbReference type="OrthoDB" id="307788at2"/>